<evidence type="ECO:0000313" key="2">
    <source>
        <dbReference type="EMBL" id="GGG84364.1"/>
    </source>
</evidence>
<feature type="region of interest" description="Disordered" evidence="1">
    <location>
        <begin position="1"/>
        <end position="40"/>
    </location>
</feature>
<dbReference type="EMBL" id="BMFR01000018">
    <property type="protein sequence ID" value="GGG84364.1"/>
    <property type="molecule type" value="Genomic_DNA"/>
</dbReference>
<keyword evidence="3" id="KW-1185">Reference proteome</keyword>
<accession>A0A917HNU0</accession>
<organism evidence="2 3">
    <name type="scientific">Virgibacillus oceani</name>
    <dbReference type="NCBI Taxonomy" id="1479511"/>
    <lineage>
        <taxon>Bacteria</taxon>
        <taxon>Bacillati</taxon>
        <taxon>Bacillota</taxon>
        <taxon>Bacilli</taxon>
        <taxon>Bacillales</taxon>
        <taxon>Bacillaceae</taxon>
        <taxon>Virgibacillus</taxon>
    </lineage>
</organism>
<comment type="caution">
    <text evidence="2">The sequence shown here is derived from an EMBL/GenBank/DDBJ whole genome shotgun (WGS) entry which is preliminary data.</text>
</comment>
<evidence type="ECO:0000313" key="3">
    <source>
        <dbReference type="Proteomes" id="UP000622860"/>
    </source>
</evidence>
<proteinExistence type="predicted"/>
<dbReference type="Proteomes" id="UP000622860">
    <property type="component" value="Unassembled WGS sequence"/>
</dbReference>
<name>A0A917HNU0_9BACI</name>
<reference evidence="2" key="2">
    <citation type="submission" date="2020-09" db="EMBL/GenBank/DDBJ databases">
        <authorList>
            <person name="Sun Q."/>
            <person name="Zhou Y."/>
        </authorList>
    </citation>
    <scope>NUCLEOTIDE SEQUENCE</scope>
    <source>
        <strain evidence="2">CGMCC 1.12754</strain>
    </source>
</reference>
<protein>
    <recommendedName>
        <fullName evidence="4">DUF4025 domain-containing protein</fullName>
    </recommendedName>
</protein>
<dbReference type="AlphaFoldDB" id="A0A917HNU0"/>
<evidence type="ECO:0008006" key="4">
    <source>
        <dbReference type="Google" id="ProtNLM"/>
    </source>
</evidence>
<sequence>MTKKKRNERIADSIVAPGIDPEASYGDDATQSDIEKGDTTTVTRLIYDEYDPSEKNDT</sequence>
<reference evidence="2" key="1">
    <citation type="journal article" date="2014" name="Int. J. Syst. Evol. Microbiol.">
        <title>Complete genome sequence of Corynebacterium casei LMG S-19264T (=DSM 44701T), isolated from a smear-ripened cheese.</title>
        <authorList>
            <consortium name="US DOE Joint Genome Institute (JGI-PGF)"/>
            <person name="Walter F."/>
            <person name="Albersmeier A."/>
            <person name="Kalinowski J."/>
            <person name="Ruckert C."/>
        </authorList>
    </citation>
    <scope>NUCLEOTIDE SEQUENCE</scope>
    <source>
        <strain evidence="2">CGMCC 1.12754</strain>
    </source>
</reference>
<gene>
    <name evidence="2" type="ORF">GCM10011398_32510</name>
</gene>
<dbReference type="RefSeq" id="WP_188456421.1">
    <property type="nucleotide sequence ID" value="NZ_BMFR01000018.1"/>
</dbReference>
<evidence type="ECO:0000256" key="1">
    <source>
        <dbReference type="SAM" id="MobiDB-lite"/>
    </source>
</evidence>